<protein>
    <submittedName>
        <fullName evidence="1">Uncharacterized protein</fullName>
    </submittedName>
</protein>
<dbReference type="EMBL" id="BAEK01000073">
    <property type="protein sequence ID" value="GAC06901.1"/>
    <property type="molecule type" value="Genomic_DNA"/>
</dbReference>
<sequence length="50" mass="5671">MKHRAHSALFVCLWHNKLPNVVIKYVTPNKNLFTKSLAQIKSLKVAGLLV</sequence>
<gene>
    <name evidence="1" type="ORF">GAGA_4068</name>
</gene>
<proteinExistence type="predicted"/>
<dbReference type="Proteomes" id="UP000008372">
    <property type="component" value="Unassembled WGS sequence"/>
</dbReference>
<evidence type="ECO:0000313" key="2">
    <source>
        <dbReference type="Proteomes" id="UP000008372"/>
    </source>
</evidence>
<comment type="caution">
    <text evidence="1">The sequence shown here is derived from an EMBL/GenBank/DDBJ whole genome shotgun (WGS) entry which is preliminary data.</text>
</comment>
<keyword evidence="2" id="KW-1185">Reference proteome</keyword>
<name>A0ABQ0IBV9_9ALTE</name>
<evidence type="ECO:0000313" key="1">
    <source>
        <dbReference type="EMBL" id="GAC06901.1"/>
    </source>
</evidence>
<organism evidence="1 2">
    <name type="scientific">Paraglaciecola agarilytica NO2</name>
    <dbReference type="NCBI Taxonomy" id="1125747"/>
    <lineage>
        <taxon>Bacteria</taxon>
        <taxon>Pseudomonadati</taxon>
        <taxon>Pseudomonadota</taxon>
        <taxon>Gammaproteobacteria</taxon>
        <taxon>Alteromonadales</taxon>
        <taxon>Alteromonadaceae</taxon>
        <taxon>Paraglaciecola</taxon>
    </lineage>
</organism>
<accession>A0ABQ0IBV9</accession>
<reference evidence="1 2" key="1">
    <citation type="journal article" date="2014" name="Environ. Microbiol.">
        <title>Comparative genomics of the marine bacterial genus Glaciecola reveals the high degree of genomic diversity and genomic characteristic for cold adaptation.</title>
        <authorList>
            <person name="Qin Q.L."/>
            <person name="Xie B.B."/>
            <person name="Yu Y."/>
            <person name="Shu Y.L."/>
            <person name="Rong J.C."/>
            <person name="Zhang Y.J."/>
            <person name="Zhao D.L."/>
            <person name="Chen X.L."/>
            <person name="Zhang X.Y."/>
            <person name="Chen B."/>
            <person name="Zhou B.C."/>
            <person name="Zhang Y.Z."/>
        </authorList>
    </citation>
    <scope>NUCLEOTIDE SEQUENCE [LARGE SCALE GENOMIC DNA]</scope>
    <source>
        <strain evidence="1 2">NO2</strain>
    </source>
</reference>